<evidence type="ECO:0000256" key="5">
    <source>
        <dbReference type="ARBA" id="ARBA00022801"/>
    </source>
</evidence>
<keyword evidence="8 10" id="KW-0326">Glycosidase</keyword>
<dbReference type="GO" id="GO:0046576">
    <property type="term" value="F:rhamnogalacturonan alpha-L-rhamnopyranosyl-(1-&gt;4)-alpha-D-galactopyranosyluronide lyase activity"/>
    <property type="evidence" value="ECO:0007669"/>
    <property type="project" value="UniProtKB-ARBA"/>
</dbReference>
<dbReference type="AlphaFoldDB" id="A0AAV9WWR8"/>
<feature type="domain" description="CBM1" evidence="13">
    <location>
        <begin position="493"/>
        <end position="528"/>
    </location>
</feature>
<dbReference type="PANTHER" id="PTHR31736">
    <property type="match status" value="1"/>
</dbReference>
<dbReference type="GO" id="GO:0005576">
    <property type="term" value="C:extracellular region"/>
    <property type="evidence" value="ECO:0007669"/>
    <property type="project" value="UniProtKB-SubCell"/>
</dbReference>
<feature type="chain" id="PRO_5043810397" description="CBM1 domain-containing protein" evidence="12">
    <location>
        <begin position="23"/>
        <end position="528"/>
    </location>
</feature>
<evidence type="ECO:0000256" key="9">
    <source>
        <dbReference type="ARBA" id="ARBA00023316"/>
    </source>
</evidence>
<evidence type="ECO:0000256" key="8">
    <source>
        <dbReference type="ARBA" id="ARBA00023295"/>
    </source>
</evidence>
<keyword evidence="15" id="KW-1185">Reference proteome</keyword>
<protein>
    <recommendedName>
        <fullName evidence="13">CBM1 domain-containing protein</fullName>
    </recommendedName>
</protein>
<dbReference type="GO" id="GO:0030248">
    <property type="term" value="F:cellulose binding"/>
    <property type="evidence" value="ECO:0007669"/>
    <property type="project" value="InterPro"/>
</dbReference>
<evidence type="ECO:0000256" key="7">
    <source>
        <dbReference type="ARBA" id="ARBA00023180"/>
    </source>
</evidence>
<dbReference type="PROSITE" id="PS00562">
    <property type="entry name" value="CBM1_1"/>
    <property type="match status" value="1"/>
</dbReference>
<dbReference type="InterPro" id="IPR012334">
    <property type="entry name" value="Pectin_lyas_fold"/>
</dbReference>
<evidence type="ECO:0000256" key="3">
    <source>
        <dbReference type="ARBA" id="ARBA00022525"/>
    </source>
</evidence>
<comment type="caution">
    <text evidence="14">The sequence shown here is derived from an EMBL/GenBank/DDBJ whole genome shotgun (WGS) entry which is preliminary data.</text>
</comment>
<evidence type="ECO:0000256" key="11">
    <source>
        <dbReference type="SAM" id="MobiDB-lite"/>
    </source>
</evidence>
<dbReference type="InterPro" id="IPR035971">
    <property type="entry name" value="CBD_sf"/>
</dbReference>
<gene>
    <name evidence="14" type="ORF">TWF694_005116</name>
</gene>
<feature type="region of interest" description="Disordered" evidence="11">
    <location>
        <begin position="454"/>
        <end position="479"/>
    </location>
</feature>
<organism evidence="14 15">
    <name type="scientific">Orbilia ellipsospora</name>
    <dbReference type="NCBI Taxonomy" id="2528407"/>
    <lineage>
        <taxon>Eukaryota</taxon>
        <taxon>Fungi</taxon>
        <taxon>Dikarya</taxon>
        <taxon>Ascomycota</taxon>
        <taxon>Pezizomycotina</taxon>
        <taxon>Orbiliomycetes</taxon>
        <taxon>Orbiliales</taxon>
        <taxon>Orbiliaceae</taxon>
        <taxon>Orbilia</taxon>
    </lineage>
</organism>
<sequence>MKFSILLAQALVGFLNLASVEAQLSNAANVGPTTPLSSKSKVCNVLNYGAKADGVTDIGPAILSAFNNCAKAGGATIYIPPGNYAQATWVTLSGGSHYAFQLDGIITRTGTAGGHMIIFQDATDLEVYSGTSKGGIQGAGVYWHKQGTGVYGPRIMRFVDCVNWSIHDLAMADSPAFFIVVEQGSNGEMYNLVLHGHSEGGLDGIDISGTNHWVHDIEVSNKDECVTVKSPASNFLIERIYCNWSGGSAIGSLSTGTAISNIHYNNVYSWQCNQMMMIKSNGGTGSVKSVTFENFIGHSNAYSLDIDQYWSGQTAGDLSTGVALSSITFSNWHGTCANGAQRAPIQILCSDAAPCTGITLTNFALWTDTGSTELYKCRSAYGSGGCLKSGSGGSYSQITQTISSAPAGYSAAKMDRDLGAGFSLTASIPIPTLGASYYPGLGLISTLMNGKGGVSGSGTPTTTTKTTTASTKTTTTGTKATTTTTKTTAGSGACASIYGQCGGIGFTGPTCCTGSTCTYSNDYYSQCL</sequence>
<dbReference type="InterPro" id="IPR000743">
    <property type="entry name" value="Glyco_hydro_28"/>
</dbReference>
<evidence type="ECO:0000313" key="14">
    <source>
        <dbReference type="EMBL" id="KAK6526533.1"/>
    </source>
</evidence>
<dbReference type="Pfam" id="PF00295">
    <property type="entry name" value="Glyco_hydro_28"/>
    <property type="match status" value="1"/>
</dbReference>
<evidence type="ECO:0000256" key="1">
    <source>
        <dbReference type="ARBA" id="ARBA00004613"/>
    </source>
</evidence>
<dbReference type="PROSITE" id="PS51164">
    <property type="entry name" value="CBM1_2"/>
    <property type="match status" value="1"/>
</dbReference>
<dbReference type="Gene3D" id="2.160.20.10">
    <property type="entry name" value="Single-stranded right-handed beta-helix, Pectin lyase-like"/>
    <property type="match status" value="1"/>
</dbReference>
<dbReference type="Pfam" id="PF00734">
    <property type="entry name" value="CBM_1"/>
    <property type="match status" value="1"/>
</dbReference>
<evidence type="ECO:0000256" key="4">
    <source>
        <dbReference type="ARBA" id="ARBA00022729"/>
    </source>
</evidence>
<dbReference type="SUPFAM" id="SSF57180">
    <property type="entry name" value="Cellulose-binding domain"/>
    <property type="match status" value="1"/>
</dbReference>
<dbReference type="PANTHER" id="PTHR31736:SF19">
    <property type="entry name" value="PECTIN LYASE SUPERFAMILY PROTEIN-RELATED"/>
    <property type="match status" value="1"/>
</dbReference>
<evidence type="ECO:0000256" key="6">
    <source>
        <dbReference type="ARBA" id="ARBA00023157"/>
    </source>
</evidence>
<keyword evidence="3" id="KW-0964">Secreted</keyword>
<dbReference type="GO" id="GO:0005975">
    <property type="term" value="P:carbohydrate metabolic process"/>
    <property type="evidence" value="ECO:0007669"/>
    <property type="project" value="InterPro"/>
</dbReference>
<dbReference type="EMBL" id="JAVHJO010000016">
    <property type="protein sequence ID" value="KAK6526533.1"/>
    <property type="molecule type" value="Genomic_DNA"/>
</dbReference>
<evidence type="ECO:0000256" key="2">
    <source>
        <dbReference type="ARBA" id="ARBA00008834"/>
    </source>
</evidence>
<dbReference type="InterPro" id="IPR011050">
    <property type="entry name" value="Pectin_lyase_fold/virulence"/>
</dbReference>
<evidence type="ECO:0000259" key="13">
    <source>
        <dbReference type="PROSITE" id="PS51164"/>
    </source>
</evidence>
<feature type="signal peptide" evidence="12">
    <location>
        <begin position="1"/>
        <end position="22"/>
    </location>
</feature>
<name>A0AAV9WWR8_9PEZI</name>
<dbReference type="SMART" id="SM00236">
    <property type="entry name" value="fCBD"/>
    <property type="match status" value="1"/>
</dbReference>
<dbReference type="GO" id="GO:0071555">
    <property type="term" value="P:cell wall organization"/>
    <property type="evidence" value="ECO:0007669"/>
    <property type="project" value="UniProtKB-KW"/>
</dbReference>
<keyword evidence="9" id="KW-0961">Cell wall biogenesis/degradation</keyword>
<dbReference type="GO" id="GO:0004650">
    <property type="term" value="F:polygalacturonase activity"/>
    <property type="evidence" value="ECO:0007669"/>
    <property type="project" value="InterPro"/>
</dbReference>
<keyword evidence="4 12" id="KW-0732">Signal</keyword>
<reference evidence="14 15" key="1">
    <citation type="submission" date="2019-10" db="EMBL/GenBank/DDBJ databases">
        <authorList>
            <person name="Palmer J.M."/>
        </authorList>
    </citation>
    <scope>NUCLEOTIDE SEQUENCE [LARGE SCALE GENOMIC DNA]</scope>
    <source>
        <strain evidence="14 15">TWF694</strain>
    </source>
</reference>
<dbReference type="InterPro" id="IPR000254">
    <property type="entry name" value="CBD"/>
</dbReference>
<keyword evidence="6" id="KW-1015">Disulfide bond</keyword>
<comment type="similarity">
    <text evidence="2 10">Belongs to the glycosyl hydrolase 28 family.</text>
</comment>
<dbReference type="SUPFAM" id="SSF51126">
    <property type="entry name" value="Pectin lyase-like"/>
    <property type="match status" value="1"/>
</dbReference>
<dbReference type="Proteomes" id="UP001365542">
    <property type="component" value="Unassembled WGS sequence"/>
</dbReference>
<keyword evidence="7" id="KW-0325">Glycoprotein</keyword>
<evidence type="ECO:0000256" key="10">
    <source>
        <dbReference type="RuleBase" id="RU361169"/>
    </source>
</evidence>
<keyword evidence="5 10" id="KW-0378">Hydrolase</keyword>
<proteinExistence type="inferred from homology"/>
<comment type="subcellular location">
    <subcellularLocation>
        <location evidence="1">Secreted</location>
    </subcellularLocation>
</comment>
<evidence type="ECO:0000256" key="12">
    <source>
        <dbReference type="SAM" id="SignalP"/>
    </source>
</evidence>
<accession>A0AAV9WWR8</accession>
<feature type="compositionally biased region" description="Low complexity" evidence="11">
    <location>
        <begin position="457"/>
        <end position="479"/>
    </location>
</feature>
<evidence type="ECO:0000313" key="15">
    <source>
        <dbReference type="Proteomes" id="UP001365542"/>
    </source>
</evidence>